<evidence type="ECO:0000313" key="2">
    <source>
        <dbReference type="Proteomes" id="UP000500741"/>
    </source>
</evidence>
<dbReference type="KEGG" id="wco:G7084_04760"/>
<name>A0A6G8B047_9LACO</name>
<reference evidence="1 2" key="1">
    <citation type="submission" date="2020-03" db="EMBL/GenBank/DDBJ databases">
        <title>Weissella sp. nov., isolated from Cybister lewisianus.</title>
        <authorList>
            <person name="Hyun D.-W."/>
            <person name="Bae J.-W."/>
        </authorList>
    </citation>
    <scope>NUCLEOTIDE SEQUENCE [LARGE SCALE GENOMIC DNA]</scope>
    <source>
        <strain evidence="1 2">HDW19</strain>
    </source>
</reference>
<proteinExistence type="predicted"/>
<organism evidence="1 2">
    <name type="scientific">Weissella coleopterorum</name>
    <dbReference type="NCBI Taxonomy" id="2714949"/>
    <lineage>
        <taxon>Bacteria</taxon>
        <taxon>Bacillati</taxon>
        <taxon>Bacillota</taxon>
        <taxon>Bacilli</taxon>
        <taxon>Lactobacillales</taxon>
        <taxon>Lactobacillaceae</taxon>
        <taxon>Weissella</taxon>
    </lineage>
</organism>
<dbReference type="AlphaFoldDB" id="A0A6G8B047"/>
<dbReference type="RefSeq" id="WP_166010526.1">
    <property type="nucleotide sequence ID" value="NZ_CP049888.1"/>
</dbReference>
<dbReference type="InterPro" id="IPR023324">
    <property type="entry name" value="BH2638-like_sf"/>
</dbReference>
<accession>A0A6G8B047</accession>
<keyword evidence="2" id="KW-1185">Reference proteome</keyword>
<dbReference type="SUPFAM" id="SSF158504">
    <property type="entry name" value="BH2638-like"/>
    <property type="match status" value="1"/>
</dbReference>
<dbReference type="InterPro" id="IPR007920">
    <property type="entry name" value="UPF0223"/>
</dbReference>
<dbReference type="Gene3D" id="1.10.220.80">
    <property type="entry name" value="BH2638-like"/>
    <property type="match status" value="1"/>
</dbReference>
<evidence type="ECO:0000313" key="1">
    <source>
        <dbReference type="EMBL" id="QIL50684.1"/>
    </source>
</evidence>
<dbReference type="EMBL" id="CP049888">
    <property type="protein sequence ID" value="QIL50684.1"/>
    <property type="molecule type" value="Genomic_DNA"/>
</dbReference>
<sequence length="94" mass="10521">MKSDLNFDYPLLAGWDTEDIIKVSALYSAVAKAYESGVAVEQLLTAYQGFKVVVTSKSEEKQLGRQFETMSGYSIYKTIQAARQTNKKQLIMEG</sequence>
<dbReference type="NCBIfam" id="NF003353">
    <property type="entry name" value="PRK04387.1"/>
    <property type="match status" value="1"/>
</dbReference>
<gene>
    <name evidence="1" type="ORF">G7084_04760</name>
</gene>
<dbReference type="Proteomes" id="UP000500741">
    <property type="component" value="Chromosome"/>
</dbReference>
<protein>
    <submittedName>
        <fullName evidence="1">UPF0223 family protein</fullName>
    </submittedName>
</protein>
<dbReference type="PIRSF" id="PIRSF037260">
    <property type="entry name" value="UPF0223"/>
    <property type="match status" value="1"/>
</dbReference>
<dbReference type="Pfam" id="PF05256">
    <property type="entry name" value="UPF0223"/>
    <property type="match status" value="1"/>
</dbReference>